<keyword evidence="5" id="KW-0804">Transcription</keyword>
<feature type="compositionally biased region" description="Low complexity" evidence="6">
    <location>
        <begin position="493"/>
        <end position="502"/>
    </location>
</feature>
<dbReference type="InterPro" id="IPR000524">
    <property type="entry name" value="Tscrpt_reg_HTH_GntR"/>
</dbReference>
<feature type="region of interest" description="Disordered" evidence="6">
    <location>
        <begin position="464"/>
        <end position="521"/>
    </location>
</feature>
<keyword evidence="4" id="KW-0238">DNA-binding</keyword>
<comment type="similarity">
    <text evidence="1">In the C-terminal section; belongs to the class-I pyridoxal-phosphate-dependent aminotransferase family.</text>
</comment>
<evidence type="ECO:0000256" key="6">
    <source>
        <dbReference type="SAM" id="MobiDB-lite"/>
    </source>
</evidence>
<dbReference type="Gene3D" id="1.10.10.10">
    <property type="entry name" value="Winged helix-like DNA-binding domain superfamily/Winged helix DNA-binding domain"/>
    <property type="match status" value="1"/>
</dbReference>
<dbReference type="InterPro" id="IPR004839">
    <property type="entry name" value="Aminotransferase_I/II_large"/>
</dbReference>
<dbReference type="GO" id="GO:0030170">
    <property type="term" value="F:pyridoxal phosphate binding"/>
    <property type="evidence" value="ECO:0007669"/>
    <property type="project" value="InterPro"/>
</dbReference>
<reference evidence="8 9" key="1">
    <citation type="submission" date="2018-06" db="EMBL/GenBank/DDBJ databases">
        <authorList>
            <consortium name="Pathogen Informatics"/>
            <person name="Doyle S."/>
        </authorList>
    </citation>
    <scope>NUCLEOTIDE SEQUENCE [LARGE SCALE GENOMIC DNA]</scope>
    <source>
        <strain evidence="8 9">NCTC10911</strain>
    </source>
</reference>
<evidence type="ECO:0000256" key="5">
    <source>
        <dbReference type="ARBA" id="ARBA00023163"/>
    </source>
</evidence>
<dbReference type="InterPro" id="IPR051446">
    <property type="entry name" value="HTH_trans_reg/aminotransferase"/>
</dbReference>
<dbReference type="InterPro" id="IPR015421">
    <property type="entry name" value="PyrdxlP-dep_Trfase_major"/>
</dbReference>
<dbReference type="SUPFAM" id="SSF46785">
    <property type="entry name" value="Winged helix' DNA-binding domain"/>
    <property type="match status" value="1"/>
</dbReference>
<dbReference type="SMART" id="SM00345">
    <property type="entry name" value="HTH_GNTR"/>
    <property type="match status" value="1"/>
</dbReference>
<dbReference type="EMBL" id="UFTT01000002">
    <property type="protein sequence ID" value="SUV65195.1"/>
    <property type="molecule type" value="Genomic_DNA"/>
</dbReference>
<dbReference type="PRINTS" id="PR00035">
    <property type="entry name" value="HTHGNTR"/>
</dbReference>
<dbReference type="GO" id="GO:0003700">
    <property type="term" value="F:DNA-binding transcription factor activity"/>
    <property type="evidence" value="ECO:0007669"/>
    <property type="project" value="InterPro"/>
</dbReference>
<sequence length="521" mass="57080">MRSIVGDLLLLRLGDVAEGPMNQRLYRAIREAILDGAIAADTRLPATRDLAAELGIARNTVVHVYSQLQAEGYTHSRQGNGTFVTASLPDAYLASGRHARRPAIAAVRPTLSERGARIVDQVSASPYQWGAFMPGVPDLTEFPHQKFGRLFSTLWRNPHPEMLTYAYGGGLPALREALAQHLALTRSIDCDPEQIIITEGSHQAIDLATRILGGHGDLAWIENPGYWGARSVLIANGIRIEPLLVDEEGMQLPAEPVAQPPRFIFVTPSHQYPLGSVMSLARRRQLLALALARSWGSWIIEDDYDSEFRFSGRPISSLQGLEPDAPVIYLGTFSKTLYPGLRVGYLVLPKALAGAFQAAHAELYREGHLVTHAVLASFIAEGHYAAHIRRMRMLYGRRRAILVNLIERRLGAQWLHPDSSDAGLHLVLDFPPGLDDKQVMQAAHARGVLTRAVALLRRRHHAAPGPAAGLRLRAGERHRAQVRAGARQPGRSGAAQPRLARAPAPPPARPRCACPGPRSWC</sequence>
<protein>
    <submittedName>
        <fullName evidence="8">HTH-type transcriptional regulatory protein gabR</fullName>
    </submittedName>
</protein>
<evidence type="ECO:0000259" key="7">
    <source>
        <dbReference type="PROSITE" id="PS50949"/>
    </source>
</evidence>
<evidence type="ECO:0000313" key="8">
    <source>
        <dbReference type="EMBL" id="SUV65195.1"/>
    </source>
</evidence>
<keyword evidence="2" id="KW-0663">Pyridoxal phosphate</keyword>
<dbReference type="SUPFAM" id="SSF53383">
    <property type="entry name" value="PLP-dependent transferases"/>
    <property type="match status" value="1"/>
</dbReference>
<dbReference type="InterPro" id="IPR036388">
    <property type="entry name" value="WH-like_DNA-bd_sf"/>
</dbReference>
<proteinExistence type="inferred from homology"/>
<organism evidence="8 9">
    <name type="scientific">Bordetella pertussis</name>
    <dbReference type="NCBI Taxonomy" id="520"/>
    <lineage>
        <taxon>Bacteria</taxon>
        <taxon>Pseudomonadati</taxon>
        <taxon>Pseudomonadota</taxon>
        <taxon>Betaproteobacteria</taxon>
        <taxon>Burkholderiales</taxon>
        <taxon>Alcaligenaceae</taxon>
        <taxon>Bordetella</taxon>
    </lineage>
</organism>
<dbReference type="InterPro" id="IPR036390">
    <property type="entry name" value="WH_DNA-bd_sf"/>
</dbReference>
<dbReference type="CDD" id="cd07377">
    <property type="entry name" value="WHTH_GntR"/>
    <property type="match status" value="1"/>
</dbReference>
<accession>A0A381A3D6</accession>
<dbReference type="CDD" id="cd00609">
    <property type="entry name" value="AAT_like"/>
    <property type="match status" value="1"/>
</dbReference>
<dbReference type="GO" id="GO:0003677">
    <property type="term" value="F:DNA binding"/>
    <property type="evidence" value="ECO:0007669"/>
    <property type="project" value="UniProtKB-KW"/>
</dbReference>
<evidence type="ECO:0000256" key="2">
    <source>
        <dbReference type="ARBA" id="ARBA00022898"/>
    </source>
</evidence>
<dbReference type="Proteomes" id="UP000255014">
    <property type="component" value="Unassembled WGS sequence"/>
</dbReference>
<dbReference type="PANTHER" id="PTHR46577:SF1">
    <property type="entry name" value="HTH-TYPE TRANSCRIPTIONAL REGULATORY PROTEIN GABR"/>
    <property type="match status" value="1"/>
</dbReference>
<dbReference type="Pfam" id="PF00392">
    <property type="entry name" value="GntR"/>
    <property type="match status" value="1"/>
</dbReference>
<name>A0A381A3D6_BORPT</name>
<evidence type="ECO:0000256" key="4">
    <source>
        <dbReference type="ARBA" id="ARBA00023125"/>
    </source>
</evidence>
<gene>
    <name evidence="8" type="primary">gabR_2</name>
    <name evidence="8" type="ORF">NCTC10911_02237</name>
</gene>
<evidence type="ECO:0000256" key="3">
    <source>
        <dbReference type="ARBA" id="ARBA00023015"/>
    </source>
</evidence>
<dbReference type="AlphaFoldDB" id="A0A381A3D6"/>
<feature type="domain" description="HTH gntR-type" evidence="7">
    <location>
        <begin position="19"/>
        <end position="87"/>
    </location>
</feature>
<evidence type="ECO:0000256" key="1">
    <source>
        <dbReference type="ARBA" id="ARBA00005384"/>
    </source>
</evidence>
<keyword evidence="3" id="KW-0805">Transcription regulation</keyword>
<evidence type="ECO:0000313" key="9">
    <source>
        <dbReference type="Proteomes" id="UP000255014"/>
    </source>
</evidence>
<feature type="compositionally biased region" description="Low complexity" evidence="6">
    <location>
        <begin position="510"/>
        <end position="521"/>
    </location>
</feature>
<dbReference type="PANTHER" id="PTHR46577">
    <property type="entry name" value="HTH-TYPE TRANSCRIPTIONAL REGULATORY PROTEIN GABR"/>
    <property type="match status" value="1"/>
</dbReference>
<dbReference type="Pfam" id="PF00155">
    <property type="entry name" value="Aminotran_1_2"/>
    <property type="match status" value="1"/>
</dbReference>
<dbReference type="PROSITE" id="PS50949">
    <property type="entry name" value="HTH_GNTR"/>
    <property type="match status" value="1"/>
</dbReference>
<dbReference type="InterPro" id="IPR015424">
    <property type="entry name" value="PyrdxlP-dep_Trfase"/>
</dbReference>
<dbReference type="Gene3D" id="3.40.640.10">
    <property type="entry name" value="Type I PLP-dependent aspartate aminotransferase-like (Major domain)"/>
    <property type="match status" value="1"/>
</dbReference>